<evidence type="ECO:0000313" key="1">
    <source>
        <dbReference type="EMBL" id="GGR61381.1"/>
    </source>
</evidence>
<dbReference type="RefSeq" id="WP_189944077.1">
    <property type="nucleotide sequence ID" value="NZ_BMSX01000041.1"/>
</dbReference>
<keyword evidence="2" id="KW-1185">Reference proteome</keyword>
<sequence>MTLCSCCSHIWRDRGNGRSEPDRRPAVVRWQHRGGNVSLLCQPCLDGWFDNADDDPDLEPAAWSWLPRKQPAHLASA</sequence>
<proteinExistence type="predicted"/>
<dbReference type="Proteomes" id="UP000658320">
    <property type="component" value="Unassembled WGS sequence"/>
</dbReference>
<accession>A0A918FNR3</accession>
<name>A0A918FNR3_9ACTN</name>
<organism evidence="1 2">
    <name type="scientific">Streptomyces aurantiogriseus</name>
    <dbReference type="NCBI Taxonomy" id="66870"/>
    <lineage>
        <taxon>Bacteria</taxon>
        <taxon>Bacillati</taxon>
        <taxon>Actinomycetota</taxon>
        <taxon>Actinomycetes</taxon>
        <taxon>Kitasatosporales</taxon>
        <taxon>Streptomycetaceae</taxon>
        <taxon>Streptomyces</taxon>
    </lineage>
</organism>
<comment type="caution">
    <text evidence="1">The sequence shown here is derived from an EMBL/GenBank/DDBJ whole genome shotgun (WGS) entry which is preliminary data.</text>
</comment>
<dbReference type="EMBL" id="BMSX01000041">
    <property type="protein sequence ID" value="GGR61381.1"/>
    <property type="molecule type" value="Genomic_DNA"/>
</dbReference>
<evidence type="ECO:0000313" key="2">
    <source>
        <dbReference type="Proteomes" id="UP000658320"/>
    </source>
</evidence>
<gene>
    <name evidence="1" type="ORF">GCM10010251_92720</name>
</gene>
<reference evidence="1" key="1">
    <citation type="journal article" date="2014" name="Int. J. Syst. Evol. Microbiol.">
        <title>Complete genome sequence of Corynebacterium casei LMG S-19264T (=DSM 44701T), isolated from a smear-ripened cheese.</title>
        <authorList>
            <consortium name="US DOE Joint Genome Institute (JGI-PGF)"/>
            <person name="Walter F."/>
            <person name="Albersmeier A."/>
            <person name="Kalinowski J."/>
            <person name="Ruckert C."/>
        </authorList>
    </citation>
    <scope>NUCLEOTIDE SEQUENCE</scope>
    <source>
        <strain evidence="1">JCM 4346</strain>
    </source>
</reference>
<reference evidence="1" key="2">
    <citation type="submission" date="2020-09" db="EMBL/GenBank/DDBJ databases">
        <authorList>
            <person name="Sun Q."/>
            <person name="Ohkuma M."/>
        </authorList>
    </citation>
    <scope>NUCLEOTIDE SEQUENCE</scope>
    <source>
        <strain evidence="1">JCM 4346</strain>
    </source>
</reference>
<protein>
    <submittedName>
        <fullName evidence="1">Uncharacterized protein</fullName>
    </submittedName>
</protein>
<dbReference type="AlphaFoldDB" id="A0A918FNR3"/>